<gene>
    <name evidence="1" type="ORF">DY240_09515</name>
</gene>
<keyword evidence="2" id="KW-1185">Reference proteome</keyword>
<dbReference type="InterPro" id="IPR011990">
    <property type="entry name" value="TPR-like_helical_dom_sf"/>
</dbReference>
<comment type="caution">
    <text evidence="1">The sequence shown here is derived from an EMBL/GenBank/DDBJ whole genome shotgun (WGS) entry which is preliminary data.</text>
</comment>
<dbReference type="EMBL" id="QUAL01000087">
    <property type="protein sequence ID" value="RIQ27359.1"/>
    <property type="molecule type" value="Genomic_DNA"/>
</dbReference>
<dbReference type="Gene3D" id="1.25.40.10">
    <property type="entry name" value="Tetratricopeptide repeat domain"/>
    <property type="match status" value="1"/>
</dbReference>
<protein>
    <recommendedName>
        <fullName evidence="3">Tetratricopeptide repeat protein</fullName>
    </recommendedName>
</protein>
<dbReference type="Proteomes" id="UP000284057">
    <property type="component" value="Unassembled WGS sequence"/>
</dbReference>
<reference evidence="1 2" key="1">
    <citation type="submission" date="2018-09" db="EMBL/GenBank/DDBJ databases">
        <title>Isolation, diversity and antifungal activity of actinobacteria from wheat.</title>
        <authorList>
            <person name="Han C."/>
        </authorList>
    </citation>
    <scope>NUCLEOTIDE SEQUENCE [LARGE SCALE GENOMIC DNA]</scope>
    <source>
        <strain evidence="1 2">NEAU-YY265</strain>
    </source>
</reference>
<name>A0A418KSI5_9ACTN</name>
<dbReference type="OrthoDB" id="3211351at2"/>
<dbReference type="SUPFAM" id="SSF48452">
    <property type="entry name" value="TPR-like"/>
    <property type="match status" value="1"/>
</dbReference>
<evidence type="ECO:0008006" key="3">
    <source>
        <dbReference type="Google" id="ProtNLM"/>
    </source>
</evidence>
<proteinExistence type="predicted"/>
<organism evidence="1 2">
    <name type="scientific">Jiangella rhizosphaerae</name>
    <dbReference type="NCBI Taxonomy" id="2293569"/>
    <lineage>
        <taxon>Bacteria</taxon>
        <taxon>Bacillati</taxon>
        <taxon>Actinomycetota</taxon>
        <taxon>Actinomycetes</taxon>
        <taxon>Jiangellales</taxon>
        <taxon>Jiangellaceae</taxon>
        <taxon>Jiangella</taxon>
    </lineage>
</organism>
<accession>A0A418KSI5</accession>
<dbReference type="RefSeq" id="WP_119659688.1">
    <property type="nucleotide sequence ID" value="NZ_QUAL01000087.1"/>
</dbReference>
<evidence type="ECO:0000313" key="1">
    <source>
        <dbReference type="EMBL" id="RIQ27359.1"/>
    </source>
</evidence>
<sequence length="215" mass="23490">MARPPLTDRMLDRAEASLGDRPAALAQQFEDWAADPQPDDVENAGSLLAYASEAWLRAGEHDRALDTARRAVDSGDDIPPDPRCYLVDALLGAGRREEADVVAGDLRRSRGDDTFVLAFLGESYELHGDLNRAHRWFTMGLTAAERHGDPTGAVPTLLASRFRVRRELELPVDALDEEYTDAVVDDLEADGVDVAAEAAALMEEDGSNPDAFFRP</sequence>
<evidence type="ECO:0000313" key="2">
    <source>
        <dbReference type="Proteomes" id="UP000284057"/>
    </source>
</evidence>
<dbReference type="AlphaFoldDB" id="A0A418KSI5"/>